<dbReference type="Pfam" id="PF13641">
    <property type="entry name" value="Glyco_tranf_2_3"/>
    <property type="match status" value="1"/>
</dbReference>
<dbReference type="PANTHER" id="PTHR43867">
    <property type="entry name" value="CELLULOSE SYNTHASE CATALYTIC SUBUNIT A [UDP-FORMING]"/>
    <property type="match status" value="1"/>
</dbReference>
<dbReference type="Proteomes" id="UP001408356">
    <property type="component" value="Unassembled WGS sequence"/>
</dbReference>
<dbReference type="Gene3D" id="3.90.550.10">
    <property type="entry name" value="Spore Coat Polysaccharide Biosynthesis Protein SpsA, Chain A"/>
    <property type="match status" value="1"/>
</dbReference>
<dbReference type="PANTHER" id="PTHR43867:SF2">
    <property type="entry name" value="CELLULOSE SYNTHASE CATALYTIC SUBUNIT A [UDP-FORMING]"/>
    <property type="match status" value="1"/>
</dbReference>
<keyword evidence="4 8" id="KW-0812">Transmembrane</keyword>
<sequence length="763" mass="85497">MITDITSRTLDDTYFSFFTSSNDGQSITYIYPLAPTNLAEGDLVNGISHCLHYPRLLFQGEFKILEDNPTPMDRPASPARPAESPIATPPPAHVFSPRSSLAAPENPCATTGPSTEEVSPLQESQTSHRRPTINFLDGPINPFAAPGASRELWQLGSPIQNLRKASVRPSLSVMQTPQPSGNFATSRRPSRAARKDSMWSVFTSARTASVWSTSSTRTVDSVRSYRSTSSNSPMYMFKDPVASSKELPYEQPALSDDEFAVFTALAKEQQRLEALSSWSKSVCRGLYLLLLLSIVYFALIGYPFYQGGVRWFWNFFHDEAAQSSIGGLLGFIIAGSIRNILPQVLCTFERAELTSDPEKPRDASECCVIIPCYKSAETLRATLPACLAIFNPEQIFVVANGNSETPLDHTADVCAEFGVRHCWVPVGSKITAEFVGVALAREYKYCMLIDDDVLLPASLPLPLHLFGDSESEDSKIACIGYTIKSVGANSSRGTLIQQAQDIEYKVAGLAKVFQTHYGSVIFPHGAIAVWRRDILEQIFHGHPGYHISEDWYLGHTARAAGYRMIMSSQAFIETETPPRLFPSLRKKGGSRGGYGEMSIYKQRFFRWNFFFVFRIWSNTNYLLFSWRLGWRELITKLYVAGECYDSFIWLLAPIVIPTSLAASWPLTLMVTAGLVVFNGLLVVWFNSVHLGLLRRGRGSNEKVAWLAFPVYMFLKSVMLFVNIASIYWSIYEYAFFFTQQHLRVTESVEAWEVIRKNRNTPVE</sequence>
<feature type="transmembrane region" description="Helical" evidence="8">
    <location>
        <begin position="706"/>
        <end position="730"/>
    </location>
</feature>
<name>A0ABR2UYE6_9PEZI</name>
<comment type="subcellular location">
    <subcellularLocation>
        <location evidence="1">Membrane</location>
        <topology evidence="1">Multi-pass membrane protein</topology>
    </subcellularLocation>
</comment>
<evidence type="ECO:0000256" key="3">
    <source>
        <dbReference type="ARBA" id="ARBA00022679"/>
    </source>
</evidence>
<feature type="compositionally biased region" description="Polar residues" evidence="7">
    <location>
        <begin position="172"/>
        <end position="187"/>
    </location>
</feature>
<dbReference type="InterPro" id="IPR029044">
    <property type="entry name" value="Nucleotide-diphossugar_trans"/>
</dbReference>
<evidence type="ECO:0000313" key="10">
    <source>
        <dbReference type="Proteomes" id="UP001408356"/>
    </source>
</evidence>
<evidence type="ECO:0000256" key="6">
    <source>
        <dbReference type="ARBA" id="ARBA00023136"/>
    </source>
</evidence>
<protein>
    <submittedName>
        <fullName evidence="9">Glycosyl transferase</fullName>
    </submittedName>
</protein>
<keyword evidence="6 8" id="KW-0472">Membrane</keyword>
<evidence type="ECO:0000256" key="8">
    <source>
        <dbReference type="SAM" id="Phobius"/>
    </source>
</evidence>
<comment type="caution">
    <text evidence="9">The sequence shown here is derived from an EMBL/GenBank/DDBJ whole genome shotgun (WGS) entry which is preliminary data.</text>
</comment>
<proteinExistence type="predicted"/>
<feature type="compositionally biased region" description="Polar residues" evidence="7">
    <location>
        <begin position="108"/>
        <end position="125"/>
    </location>
</feature>
<keyword evidence="3 9" id="KW-0808">Transferase</keyword>
<accession>A0ABR2UYE6</accession>
<feature type="transmembrane region" description="Helical" evidence="8">
    <location>
        <begin position="325"/>
        <end position="341"/>
    </location>
</feature>
<feature type="region of interest" description="Disordered" evidence="7">
    <location>
        <begin position="172"/>
        <end position="191"/>
    </location>
</feature>
<keyword evidence="5 8" id="KW-1133">Transmembrane helix</keyword>
<reference evidence="9 10" key="1">
    <citation type="journal article" date="2024" name="J. Plant Pathol.">
        <title>Sequence and assembly of the genome of Seiridium unicorne, isolate CBS 538.82, causal agent of cypress canker disease.</title>
        <authorList>
            <person name="Scali E."/>
            <person name="Rocca G.D."/>
            <person name="Danti R."/>
            <person name="Garbelotto M."/>
            <person name="Barberini S."/>
            <person name="Baroncelli R."/>
            <person name="Emiliani G."/>
        </authorList>
    </citation>
    <scope>NUCLEOTIDE SEQUENCE [LARGE SCALE GENOMIC DNA]</scope>
    <source>
        <strain evidence="9 10">BM-138-508</strain>
    </source>
</reference>
<evidence type="ECO:0000256" key="5">
    <source>
        <dbReference type="ARBA" id="ARBA00022989"/>
    </source>
</evidence>
<organism evidence="9 10">
    <name type="scientific">Seiridium unicorne</name>
    <dbReference type="NCBI Taxonomy" id="138068"/>
    <lineage>
        <taxon>Eukaryota</taxon>
        <taxon>Fungi</taxon>
        <taxon>Dikarya</taxon>
        <taxon>Ascomycota</taxon>
        <taxon>Pezizomycotina</taxon>
        <taxon>Sordariomycetes</taxon>
        <taxon>Xylariomycetidae</taxon>
        <taxon>Amphisphaeriales</taxon>
        <taxon>Sporocadaceae</taxon>
        <taxon>Seiridium</taxon>
    </lineage>
</organism>
<gene>
    <name evidence="9" type="ORF">SUNI508_07313</name>
</gene>
<dbReference type="InterPro" id="IPR050321">
    <property type="entry name" value="Glycosyltr_2/OpgH_subfam"/>
</dbReference>
<evidence type="ECO:0000256" key="4">
    <source>
        <dbReference type="ARBA" id="ARBA00022692"/>
    </source>
</evidence>
<feature type="region of interest" description="Disordered" evidence="7">
    <location>
        <begin position="68"/>
        <end position="132"/>
    </location>
</feature>
<evidence type="ECO:0000256" key="1">
    <source>
        <dbReference type="ARBA" id="ARBA00004141"/>
    </source>
</evidence>
<evidence type="ECO:0000256" key="7">
    <source>
        <dbReference type="SAM" id="MobiDB-lite"/>
    </source>
</evidence>
<keyword evidence="2" id="KW-0328">Glycosyltransferase</keyword>
<keyword evidence="10" id="KW-1185">Reference proteome</keyword>
<dbReference type="EMBL" id="JARVKF010000310">
    <property type="protein sequence ID" value="KAK9419577.1"/>
    <property type="molecule type" value="Genomic_DNA"/>
</dbReference>
<evidence type="ECO:0000256" key="2">
    <source>
        <dbReference type="ARBA" id="ARBA00022676"/>
    </source>
</evidence>
<dbReference type="SUPFAM" id="SSF53448">
    <property type="entry name" value="Nucleotide-diphospho-sugar transferases"/>
    <property type="match status" value="1"/>
</dbReference>
<dbReference type="GO" id="GO:0016740">
    <property type="term" value="F:transferase activity"/>
    <property type="evidence" value="ECO:0007669"/>
    <property type="project" value="UniProtKB-KW"/>
</dbReference>
<feature type="compositionally biased region" description="Low complexity" evidence="7">
    <location>
        <begin position="74"/>
        <end position="86"/>
    </location>
</feature>
<evidence type="ECO:0000313" key="9">
    <source>
        <dbReference type="EMBL" id="KAK9419577.1"/>
    </source>
</evidence>
<feature type="transmembrane region" description="Helical" evidence="8">
    <location>
        <begin position="286"/>
        <end position="305"/>
    </location>
</feature>